<sequence length="305" mass="33214">MSGNPTRELPRKRSPAALDIRRNSPASYVSSGAIHRGAHPTSRPVQRVIEKSRLQFERTLTASREPARWTRSSSSPIVVSSIFTAAGIVDGIDAISPSPSIALVTTLIVKFFVWGDCALLAELNVAPDVIPPPTLWLLTLPTFMFLVLRGHATEGPTNPAASHDGLEQVMDGNARYAGHIQPQRCGFNNSNQRLFPVPWPSDVPKQQQLSIDPTPLVIVPFLFFFVTFFGLTLLATSKHMHHAHKLGVLYVVGSVTRKWLDQAKALEQPTALGAQDSPAAPIRAGRHARFEVQSTATPTMTTVPA</sequence>
<dbReference type="EMBL" id="JAULSX010000002">
    <property type="protein sequence ID" value="KAK3497398.1"/>
    <property type="molecule type" value="Genomic_DNA"/>
</dbReference>
<keyword evidence="1" id="KW-1133">Transmembrane helix</keyword>
<reference evidence="2 3" key="1">
    <citation type="journal article" date="2023" name="Mol. Phylogenet. Evol.">
        <title>Genome-scale phylogeny and comparative genomics of the fungal order Sordariales.</title>
        <authorList>
            <person name="Hensen N."/>
            <person name="Bonometti L."/>
            <person name="Westerberg I."/>
            <person name="Brannstrom I.O."/>
            <person name="Guillou S."/>
            <person name="Cros-Aarteil S."/>
            <person name="Calhoun S."/>
            <person name="Haridas S."/>
            <person name="Kuo A."/>
            <person name="Mondo S."/>
            <person name="Pangilinan J."/>
            <person name="Riley R."/>
            <person name="LaButti K."/>
            <person name="Andreopoulos B."/>
            <person name="Lipzen A."/>
            <person name="Chen C."/>
            <person name="Yan M."/>
            <person name="Daum C."/>
            <person name="Ng V."/>
            <person name="Clum A."/>
            <person name="Steindorff A."/>
            <person name="Ohm R.A."/>
            <person name="Martin F."/>
            <person name="Silar P."/>
            <person name="Natvig D.O."/>
            <person name="Lalanne C."/>
            <person name="Gautier V."/>
            <person name="Ament-Velasquez S.L."/>
            <person name="Kruys A."/>
            <person name="Hutchinson M.I."/>
            <person name="Powell A.J."/>
            <person name="Barry K."/>
            <person name="Miller A.N."/>
            <person name="Grigoriev I.V."/>
            <person name="Debuchy R."/>
            <person name="Gladieux P."/>
            <person name="Hiltunen Thoren M."/>
            <person name="Johannesson H."/>
        </authorList>
    </citation>
    <scope>NUCLEOTIDE SEQUENCE [LARGE SCALE GENOMIC DNA]</scope>
    <source>
        <strain evidence="2 3">FGSC 10403</strain>
    </source>
</reference>
<proteinExistence type="predicted"/>
<protein>
    <submittedName>
        <fullName evidence="2">Uncharacterized protein</fullName>
    </submittedName>
</protein>
<keyword evidence="3" id="KW-1185">Reference proteome</keyword>
<dbReference type="AlphaFoldDB" id="A0AAJ0ICX3"/>
<dbReference type="RefSeq" id="XP_062695662.1">
    <property type="nucleotide sequence ID" value="XM_062838090.1"/>
</dbReference>
<keyword evidence="1" id="KW-0472">Membrane</keyword>
<dbReference type="Proteomes" id="UP001285908">
    <property type="component" value="Unassembled WGS sequence"/>
</dbReference>
<gene>
    <name evidence="2" type="ORF">B0T23DRAFT_393651</name>
</gene>
<keyword evidence="1" id="KW-0812">Transmembrane</keyword>
<organism evidence="2 3">
    <name type="scientific">Neurospora hispaniola</name>
    <dbReference type="NCBI Taxonomy" id="588809"/>
    <lineage>
        <taxon>Eukaryota</taxon>
        <taxon>Fungi</taxon>
        <taxon>Dikarya</taxon>
        <taxon>Ascomycota</taxon>
        <taxon>Pezizomycotina</taxon>
        <taxon>Sordariomycetes</taxon>
        <taxon>Sordariomycetidae</taxon>
        <taxon>Sordariales</taxon>
        <taxon>Sordariaceae</taxon>
        <taxon>Neurospora</taxon>
    </lineage>
</organism>
<feature type="transmembrane region" description="Helical" evidence="1">
    <location>
        <begin position="216"/>
        <end position="235"/>
    </location>
</feature>
<evidence type="ECO:0000313" key="3">
    <source>
        <dbReference type="Proteomes" id="UP001285908"/>
    </source>
</evidence>
<evidence type="ECO:0000313" key="2">
    <source>
        <dbReference type="EMBL" id="KAK3497398.1"/>
    </source>
</evidence>
<dbReference type="GeneID" id="87875712"/>
<evidence type="ECO:0000256" key="1">
    <source>
        <dbReference type="SAM" id="Phobius"/>
    </source>
</evidence>
<name>A0AAJ0ICX3_9PEZI</name>
<accession>A0AAJ0ICX3</accession>
<comment type="caution">
    <text evidence="2">The sequence shown here is derived from an EMBL/GenBank/DDBJ whole genome shotgun (WGS) entry which is preliminary data.</text>
</comment>